<proteinExistence type="inferred from homology"/>
<dbReference type="CDD" id="cd19411">
    <property type="entry name" value="MCP2201-like_sensor"/>
    <property type="match status" value="1"/>
</dbReference>
<dbReference type="HOGENOM" id="CLU_000445_107_27_4"/>
<evidence type="ECO:0000259" key="8">
    <source>
        <dbReference type="PROSITE" id="PS50885"/>
    </source>
</evidence>
<dbReference type="KEGG" id="azo:azo2171"/>
<dbReference type="Proteomes" id="UP000002588">
    <property type="component" value="Chromosome"/>
</dbReference>
<dbReference type="GO" id="GO:0004888">
    <property type="term" value="F:transmembrane signaling receptor activity"/>
    <property type="evidence" value="ECO:0007669"/>
    <property type="project" value="InterPro"/>
</dbReference>
<evidence type="ECO:0000256" key="2">
    <source>
        <dbReference type="ARBA" id="ARBA00023224"/>
    </source>
</evidence>
<dbReference type="OrthoDB" id="9763018at2"/>
<dbReference type="PROSITE" id="PS50885">
    <property type="entry name" value="HAMP"/>
    <property type="match status" value="1"/>
</dbReference>
<dbReference type="PROSITE" id="PS50111">
    <property type="entry name" value="CHEMOTAXIS_TRANSDUC_2"/>
    <property type="match status" value="1"/>
</dbReference>
<accession>A1K7I3</accession>
<dbReference type="RefSeq" id="WP_011765902.1">
    <property type="nucleotide sequence ID" value="NC_008702.1"/>
</dbReference>
<evidence type="ECO:0000313" key="9">
    <source>
        <dbReference type="EMBL" id="CAL94788.1"/>
    </source>
</evidence>
<name>A1K7I3_AZOSB</name>
<dbReference type="PANTHER" id="PTHR32089">
    <property type="entry name" value="METHYL-ACCEPTING CHEMOTAXIS PROTEIN MCPB"/>
    <property type="match status" value="1"/>
</dbReference>
<dbReference type="EMBL" id="AM406670">
    <property type="protein sequence ID" value="CAL94788.1"/>
    <property type="molecule type" value="Genomic_DNA"/>
</dbReference>
<comment type="subcellular location">
    <subcellularLocation>
        <location evidence="1">Membrane</location>
    </subcellularLocation>
</comment>
<dbReference type="CDD" id="cd06225">
    <property type="entry name" value="HAMP"/>
    <property type="match status" value="1"/>
</dbReference>
<dbReference type="InterPro" id="IPR004089">
    <property type="entry name" value="MCPsignal_dom"/>
</dbReference>
<dbReference type="GO" id="GO:0007165">
    <property type="term" value="P:signal transduction"/>
    <property type="evidence" value="ECO:0007669"/>
    <property type="project" value="UniProtKB-KW"/>
</dbReference>
<dbReference type="Gene3D" id="1.10.287.950">
    <property type="entry name" value="Methyl-accepting chemotaxis protein"/>
    <property type="match status" value="1"/>
</dbReference>
<reference evidence="9 10" key="1">
    <citation type="journal article" date="2006" name="Nat. Biotechnol.">
        <title>Complete genome of the mutualistic, N2-fixing grass endophyte Azoarcus sp. strain BH72.</title>
        <authorList>
            <person name="Krause A."/>
            <person name="Ramakumar A."/>
            <person name="Bartels D."/>
            <person name="Battistoni F."/>
            <person name="Bekel T."/>
            <person name="Boch J."/>
            <person name="Boehm M."/>
            <person name="Friedrich F."/>
            <person name="Hurek T."/>
            <person name="Krause L."/>
            <person name="Linke B."/>
            <person name="McHardy A.C."/>
            <person name="Sarkar A."/>
            <person name="Schneiker S."/>
            <person name="Syed A.A."/>
            <person name="Thauer R."/>
            <person name="Vorhoelter F.-J."/>
            <person name="Weidner S."/>
            <person name="Puehler A."/>
            <person name="Reinhold-Hurek B."/>
            <person name="Kaiser O."/>
            <person name="Goesmann A."/>
        </authorList>
    </citation>
    <scope>NUCLEOTIDE SEQUENCE [LARGE SCALE GENOMIC DNA]</scope>
    <source>
        <strain evidence="9 10">BH72</strain>
    </source>
</reference>
<evidence type="ECO:0000259" key="7">
    <source>
        <dbReference type="PROSITE" id="PS50111"/>
    </source>
</evidence>
<feature type="domain" description="HAMP" evidence="8">
    <location>
        <begin position="213"/>
        <end position="265"/>
    </location>
</feature>
<evidence type="ECO:0000256" key="3">
    <source>
        <dbReference type="ARBA" id="ARBA00029447"/>
    </source>
</evidence>
<evidence type="ECO:0000313" key="10">
    <source>
        <dbReference type="Proteomes" id="UP000002588"/>
    </source>
</evidence>
<feature type="domain" description="Methyl-accepting transducer" evidence="7">
    <location>
        <begin position="270"/>
        <end position="506"/>
    </location>
</feature>
<dbReference type="GO" id="GO:0006935">
    <property type="term" value="P:chemotaxis"/>
    <property type="evidence" value="ECO:0007669"/>
    <property type="project" value="InterPro"/>
</dbReference>
<sequence>MQWLDNLSLQAKLIVNFAVSGGVFVVAIVVCLWQIDRMSADTEHITRNWLPSIVQVEKMSRERLRYRVRSLEYLLPGTAEDRTKLGASLGSLESSVTQSIADYRPLVASPEEQKLLDDVARFAEQYRQSVAKAVALVQAGDEEGAQNLRRTEWVKEADQLRDALAALTKLNVEGAAADGANAQATTRAAKTYGIAALIIGVVVAALTSWLMARRMGLQLRSVVDAAGRIAKGDLRTPLPAASRDEVGQLVRAMANMQDALHSTLKQTSENASELSATARELGDGVASMQRNVALQGSASSSIAATVEELTVSIKHVSENTGDASRLAQDSDRQAREGRSTVDKLIEEINRVSEVVTVASQRIGGLESASQKISNIVQVIKEIAEQTNLLALNAAIEAARAGEHGRGFAVVADEVRKLSERTSHSTGEITGMVNEIQDSTRQAVAGIDEGVAAVTNSVGHARLAGETIGALQDIARRVADLVGEVDNALREQATASAEVAKQVEEISSHAAETESATAQALHSAQTLNSVAGNMVETVRRFHL</sequence>
<dbReference type="Pfam" id="PF00672">
    <property type="entry name" value="HAMP"/>
    <property type="match status" value="1"/>
</dbReference>
<keyword evidence="6" id="KW-1133">Transmembrane helix</keyword>
<evidence type="ECO:0000256" key="6">
    <source>
        <dbReference type="SAM" id="Phobius"/>
    </source>
</evidence>
<dbReference type="PANTHER" id="PTHR32089:SF112">
    <property type="entry name" value="LYSOZYME-LIKE PROTEIN-RELATED"/>
    <property type="match status" value="1"/>
</dbReference>
<feature type="region of interest" description="Disordered" evidence="5">
    <location>
        <begin position="319"/>
        <end position="338"/>
    </location>
</feature>
<dbReference type="SMART" id="SM00304">
    <property type="entry name" value="HAMP"/>
    <property type="match status" value="1"/>
</dbReference>
<dbReference type="SMART" id="SM00283">
    <property type="entry name" value="MA"/>
    <property type="match status" value="1"/>
</dbReference>
<keyword evidence="6" id="KW-0812">Transmembrane</keyword>
<dbReference type="SUPFAM" id="SSF58104">
    <property type="entry name" value="Methyl-accepting chemotaxis protein (MCP) signaling domain"/>
    <property type="match status" value="1"/>
</dbReference>
<dbReference type="InterPro" id="IPR004090">
    <property type="entry name" value="Chemotax_Me-accpt_rcpt"/>
</dbReference>
<dbReference type="AlphaFoldDB" id="A1K7I3"/>
<gene>
    <name evidence="9" type="primary">trg</name>
    <name evidence="9" type="ordered locus">azo2171</name>
</gene>
<protein>
    <submittedName>
        <fullName evidence="9">Ribose and galactose chemoreceptor protein</fullName>
    </submittedName>
</protein>
<dbReference type="CDD" id="cd11386">
    <property type="entry name" value="MCP_signal"/>
    <property type="match status" value="1"/>
</dbReference>
<evidence type="ECO:0000256" key="4">
    <source>
        <dbReference type="PROSITE-ProRule" id="PRU00284"/>
    </source>
</evidence>
<keyword evidence="2 4" id="KW-0807">Transducer</keyword>
<dbReference type="InterPro" id="IPR047347">
    <property type="entry name" value="YvaQ-like_sensor"/>
</dbReference>
<dbReference type="STRING" id="62928.azo2171"/>
<dbReference type="GO" id="GO:0016020">
    <property type="term" value="C:membrane"/>
    <property type="evidence" value="ECO:0007669"/>
    <property type="project" value="UniProtKB-SubCell"/>
</dbReference>
<dbReference type="PRINTS" id="PR00260">
    <property type="entry name" value="CHEMTRNSDUCR"/>
</dbReference>
<evidence type="ECO:0000256" key="5">
    <source>
        <dbReference type="SAM" id="MobiDB-lite"/>
    </source>
</evidence>
<comment type="similarity">
    <text evidence="3">Belongs to the methyl-accepting chemotaxis (MCP) protein family.</text>
</comment>
<dbReference type="Pfam" id="PF12729">
    <property type="entry name" value="4HB_MCP_1"/>
    <property type="match status" value="1"/>
</dbReference>
<evidence type="ECO:0000256" key="1">
    <source>
        <dbReference type="ARBA" id="ARBA00004370"/>
    </source>
</evidence>
<dbReference type="KEGG" id="aoa:dqs_2304"/>
<feature type="transmembrane region" description="Helical" evidence="6">
    <location>
        <begin position="192"/>
        <end position="212"/>
    </location>
</feature>
<dbReference type="eggNOG" id="COG0840">
    <property type="taxonomic scope" value="Bacteria"/>
</dbReference>
<dbReference type="Pfam" id="PF00015">
    <property type="entry name" value="MCPsignal"/>
    <property type="match status" value="1"/>
</dbReference>
<feature type="transmembrane region" description="Helical" evidence="6">
    <location>
        <begin position="13"/>
        <end position="33"/>
    </location>
</feature>
<keyword evidence="10" id="KW-1185">Reference proteome</keyword>
<dbReference type="InterPro" id="IPR003660">
    <property type="entry name" value="HAMP_dom"/>
</dbReference>
<dbReference type="Gene3D" id="6.10.340.10">
    <property type="match status" value="1"/>
</dbReference>
<organism evidence="9 10">
    <name type="scientific">Azoarcus sp. (strain BH72)</name>
    <dbReference type="NCBI Taxonomy" id="418699"/>
    <lineage>
        <taxon>Bacteria</taxon>
        <taxon>Pseudomonadati</taxon>
        <taxon>Pseudomonadota</taxon>
        <taxon>Betaproteobacteria</taxon>
        <taxon>Rhodocyclales</taxon>
        <taxon>Zoogloeaceae</taxon>
        <taxon>Azoarcus</taxon>
    </lineage>
</organism>
<dbReference type="FunFam" id="1.10.287.950:FF:000001">
    <property type="entry name" value="Methyl-accepting chemotaxis sensory transducer"/>
    <property type="match status" value="1"/>
</dbReference>
<dbReference type="InterPro" id="IPR024478">
    <property type="entry name" value="HlyB_4HB_MCP"/>
</dbReference>
<feature type="compositionally biased region" description="Basic and acidic residues" evidence="5">
    <location>
        <begin position="328"/>
        <end position="338"/>
    </location>
</feature>
<keyword evidence="6" id="KW-0472">Membrane</keyword>